<dbReference type="EC" id="5.3.1.5" evidence="3 10"/>
<evidence type="ECO:0000256" key="8">
    <source>
        <dbReference type="ARBA" id="ARBA00023277"/>
    </source>
</evidence>
<feature type="binding site" evidence="10">
    <location>
        <position position="294"/>
    </location>
    <ligand>
        <name>Mg(2+)</name>
        <dbReference type="ChEBI" id="CHEBI:18420"/>
        <label>1</label>
    </ligand>
</feature>
<evidence type="ECO:0000256" key="1">
    <source>
        <dbReference type="ARBA" id="ARBA00005765"/>
    </source>
</evidence>
<sequence>MAYLKEMNKITYEGPKSTNPLAFKFYNPDEKVGGKTMEEILRFGVAYWHTFTEDLTDPFGAGTAIRPWDTYKGMDLAKARVEAAFEFFEKLNVPYFCFHDVDIAPEGDTLAESNRNLDTIVAMIKEYMKDSKTKLLWNTVNNFTHPRFVHGAGSSNNADVFAYAAAKVKKGLEIGKELGAENYVFWGGREGYETLLNTDMKLELDNLGRFFHMAVDYAKEIAFEAQFLIEPKPKEPTSHQYDFDVASGYAFLQNYDLQDHFKFNIEANHATLAGHTFEHELHYARIHNMLGSVDANQGHPLLGWDTDEFPTDLYSTTLAMYEILKNGGLGRGGLNFDAKVRRGSFVPEDLFHAHIAGMDSFAVGLKVAQRLIDDKVLENVVEDRYSSYKEGIGRDIVEGKADFHKLEEHALGLKEIRNESGKLERIKAIINQYLLTAFAE</sequence>
<evidence type="ECO:0000256" key="4">
    <source>
        <dbReference type="ARBA" id="ARBA00018232"/>
    </source>
</evidence>
<evidence type="ECO:0000256" key="2">
    <source>
        <dbReference type="ARBA" id="ARBA00011881"/>
    </source>
</evidence>
<dbReference type="SUPFAM" id="SSF51658">
    <property type="entry name" value="Xylose isomerase-like"/>
    <property type="match status" value="1"/>
</dbReference>
<evidence type="ECO:0000256" key="3">
    <source>
        <dbReference type="ARBA" id="ARBA00011958"/>
    </source>
</evidence>
<name>A0ABP3LB97_9BACI</name>
<dbReference type="RefSeq" id="WP_343841662.1">
    <property type="nucleotide sequence ID" value="NZ_BAAADO010000005.1"/>
</dbReference>
<evidence type="ECO:0000256" key="12">
    <source>
        <dbReference type="RuleBase" id="RU000610"/>
    </source>
</evidence>
<feature type="binding site" evidence="10">
    <location>
        <position position="266"/>
    </location>
    <ligand>
        <name>Mg(2+)</name>
        <dbReference type="ChEBI" id="CHEBI:18420"/>
        <label>2</label>
    </ligand>
</feature>
<organism evidence="13 14">
    <name type="scientific">Salinibacillus aidingensis</name>
    <dbReference type="NCBI Taxonomy" id="237684"/>
    <lineage>
        <taxon>Bacteria</taxon>
        <taxon>Bacillati</taxon>
        <taxon>Bacillota</taxon>
        <taxon>Bacilli</taxon>
        <taxon>Bacillales</taxon>
        <taxon>Bacillaceae</taxon>
        <taxon>Salinibacillus</taxon>
    </lineage>
</organism>
<feature type="binding site" evidence="10">
    <location>
        <position position="230"/>
    </location>
    <ligand>
        <name>Mg(2+)</name>
        <dbReference type="ChEBI" id="CHEBI:18420"/>
        <label>1</label>
    </ligand>
</feature>
<keyword evidence="10" id="KW-0460">Magnesium</keyword>
<dbReference type="NCBIfam" id="NF003998">
    <property type="entry name" value="PRK05474.1"/>
    <property type="match status" value="1"/>
</dbReference>
<evidence type="ECO:0000256" key="6">
    <source>
        <dbReference type="ARBA" id="ARBA00022723"/>
    </source>
</evidence>
<feature type="binding site" evidence="10">
    <location>
        <position position="337"/>
    </location>
    <ligand>
        <name>Mg(2+)</name>
        <dbReference type="ChEBI" id="CHEBI:18420"/>
        <label>1</label>
    </ligand>
</feature>
<feature type="active site" evidence="10">
    <location>
        <position position="102"/>
    </location>
</feature>
<dbReference type="InterPro" id="IPR036237">
    <property type="entry name" value="Xyl_isomerase-like_sf"/>
</dbReference>
<evidence type="ECO:0000256" key="9">
    <source>
        <dbReference type="ARBA" id="ARBA00033659"/>
    </source>
</evidence>
<comment type="caution">
    <text evidence="13">The sequence shown here is derived from an EMBL/GenBank/DDBJ whole genome shotgun (WGS) entry which is preliminary data.</text>
</comment>
<feature type="binding site" evidence="10">
    <location>
        <position position="307"/>
    </location>
    <ligand>
        <name>Mg(2+)</name>
        <dbReference type="ChEBI" id="CHEBI:18420"/>
        <label>2</label>
    </ligand>
</feature>
<reference evidence="14" key="1">
    <citation type="journal article" date="2019" name="Int. J. Syst. Evol. Microbiol.">
        <title>The Global Catalogue of Microorganisms (GCM) 10K type strain sequencing project: providing services to taxonomists for standard genome sequencing and annotation.</title>
        <authorList>
            <consortium name="The Broad Institute Genomics Platform"/>
            <consortium name="The Broad Institute Genome Sequencing Center for Infectious Disease"/>
            <person name="Wu L."/>
            <person name="Ma J."/>
        </authorList>
    </citation>
    <scope>NUCLEOTIDE SEQUENCE [LARGE SCALE GENOMIC DNA]</scope>
    <source>
        <strain evidence="14">JCM 12389</strain>
    </source>
</reference>
<dbReference type="InterPro" id="IPR013452">
    <property type="entry name" value="Xylose_isom_bac"/>
</dbReference>
<proteinExistence type="inferred from homology"/>
<dbReference type="PANTHER" id="PTHR48408:SF1">
    <property type="entry name" value="XYLOSE ISOMERASE"/>
    <property type="match status" value="1"/>
</dbReference>
<protein>
    <recommendedName>
        <fullName evidence="4 10">Xylose isomerase</fullName>
        <ecNumber evidence="3 10">5.3.1.5</ecNumber>
    </recommendedName>
</protein>
<keyword evidence="5 10" id="KW-0859">Xylose metabolism</keyword>
<comment type="catalytic activity">
    <reaction evidence="9 10 11">
        <text>alpha-D-xylose = alpha-D-xylulofuranose</text>
        <dbReference type="Rhea" id="RHEA:22816"/>
        <dbReference type="ChEBI" id="CHEBI:28518"/>
        <dbReference type="ChEBI" id="CHEBI:188998"/>
        <dbReference type="EC" id="5.3.1.5"/>
    </reaction>
</comment>
<comment type="subunit">
    <text evidence="2 10 12">Homotetramer.</text>
</comment>
<dbReference type="PRINTS" id="PR00688">
    <property type="entry name" value="XYLOSISMRASE"/>
</dbReference>
<dbReference type="GO" id="GO:0016853">
    <property type="term" value="F:isomerase activity"/>
    <property type="evidence" value="ECO:0007669"/>
    <property type="project" value="UniProtKB-KW"/>
</dbReference>
<keyword evidence="6 10" id="KW-0479">Metal-binding</keyword>
<evidence type="ECO:0000256" key="11">
    <source>
        <dbReference type="RuleBase" id="RU000609"/>
    </source>
</evidence>
<dbReference type="Gene3D" id="3.20.20.150">
    <property type="entry name" value="Divalent-metal-dependent TIM barrel enzymes"/>
    <property type="match status" value="1"/>
</dbReference>
<dbReference type="Proteomes" id="UP001500880">
    <property type="component" value="Unassembled WGS sequence"/>
</dbReference>
<keyword evidence="7 10" id="KW-0413">Isomerase</keyword>
<evidence type="ECO:0000256" key="10">
    <source>
        <dbReference type="HAMAP-Rule" id="MF_00455"/>
    </source>
</evidence>
<dbReference type="NCBIfam" id="TIGR02630">
    <property type="entry name" value="xylose_isom_A"/>
    <property type="match status" value="1"/>
</dbReference>
<keyword evidence="14" id="KW-1185">Reference proteome</keyword>
<comment type="subcellular location">
    <subcellularLocation>
        <location evidence="10 12">Cytoplasm</location>
    </subcellularLocation>
</comment>
<accession>A0ABP3LB97</accession>
<keyword evidence="10" id="KW-0963">Cytoplasm</keyword>
<comment type="similarity">
    <text evidence="1 10 11">Belongs to the xylose isomerase family.</text>
</comment>
<evidence type="ECO:0000313" key="14">
    <source>
        <dbReference type="Proteomes" id="UP001500880"/>
    </source>
</evidence>
<comment type="cofactor">
    <cofactor evidence="10">
        <name>Mg(2+)</name>
        <dbReference type="ChEBI" id="CHEBI:18420"/>
    </cofactor>
    <text evidence="10">Binds 2 magnesium ions per subunit.</text>
</comment>
<feature type="binding site" evidence="10">
    <location>
        <position position="269"/>
    </location>
    <ligand>
        <name>Mg(2+)</name>
        <dbReference type="ChEBI" id="CHEBI:18420"/>
        <label>2</label>
    </ligand>
</feature>
<dbReference type="InterPro" id="IPR001998">
    <property type="entry name" value="Xylose_isomerase"/>
</dbReference>
<dbReference type="PANTHER" id="PTHR48408">
    <property type="match status" value="1"/>
</dbReference>
<dbReference type="EMBL" id="BAAADO010000005">
    <property type="protein sequence ID" value="GAA0497151.1"/>
    <property type="molecule type" value="Genomic_DNA"/>
</dbReference>
<dbReference type="PROSITE" id="PS51415">
    <property type="entry name" value="XYLOSE_ISOMERASE"/>
    <property type="match status" value="1"/>
</dbReference>
<feature type="binding site" evidence="10">
    <location>
        <position position="266"/>
    </location>
    <ligand>
        <name>Mg(2+)</name>
        <dbReference type="ChEBI" id="CHEBI:18420"/>
        <label>1</label>
    </ligand>
</feature>
<evidence type="ECO:0000256" key="5">
    <source>
        <dbReference type="ARBA" id="ARBA00022629"/>
    </source>
</evidence>
<keyword evidence="8 10" id="KW-0119">Carbohydrate metabolism</keyword>
<evidence type="ECO:0000313" key="13">
    <source>
        <dbReference type="EMBL" id="GAA0497151.1"/>
    </source>
</evidence>
<dbReference type="HAMAP" id="MF_00455">
    <property type="entry name" value="Xylose_isom_A"/>
    <property type="match status" value="1"/>
</dbReference>
<gene>
    <name evidence="10 13" type="primary">xylA</name>
    <name evidence="13" type="ORF">GCM10008986_25150</name>
</gene>
<feature type="active site" evidence="10">
    <location>
        <position position="99"/>
    </location>
</feature>
<feature type="binding site" evidence="10">
    <location>
        <position position="305"/>
    </location>
    <ligand>
        <name>Mg(2+)</name>
        <dbReference type="ChEBI" id="CHEBI:18420"/>
        <label>2</label>
    </ligand>
</feature>
<evidence type="ECO:0000256" key="7">
    <source>
        <dbReference type="ARBA" id="ARBA00023235"/>
    </source>
</evidence>